<keyword evidence="4" id="KW-0547">Nucleotide-binding</keyword>
<reference evidence="7" key="1">
    <citation type="submission" date="2020-03" db="EMBL/GenBank/DDBJ databases">
        <title>The deep terrestrial virosphere.</title>
        <authorList>
            <person name="Holmfeldt K."/>
            <person name="Nilsson E."/>
            <person name="Simone D."/>
            <person name="Lopez-Fernandez M."/>
            <person name="Wu X."/>
            <person name="de Brujin I."/>
            <person name="Lundin D."/>
            <person name="Andersson A."/>
            <person name="Bertilsson S."/>
            <person name="Dopson M."/>
        </authorList>
    </citation>
    <scope>NUCLEOTIDE SEQUENCE</scope>
    <source>
        <strain evidence="7">TM448B01619</strain>
    </source>
</reference>
<evidence type="ECO:0000259" key="6">
    <source>
        <dbReference type="Pfam" id="PF12637"/>
    </source>
</evidence>
<proteinExistence type="inferred from homology"/>
<evidence type="ECO:0000256" key="1">
    <source>
        <dbReference type="ARBA" id="ARBA00007405"/>
    </source>
</evidence>
<evidence type="ECO:0000313" key="7">
    <source>
        <dbReference type="EMBL" id="QJH99548.1"/>
    </source>
</evidence>
<evidence type="ECO:0000256" key="3">
    <source>
        <dbReference type="ARBA" id="ARBA00022634"/>
    </source>
</evidence>
<keyword evidence="3" id="KW-0237">DNA synthesis</keyword>
<dbReference type="Pfam" id="PF12637">
    <property type="entry name" value="TSCPD"/>
    <property type="match status" value="1"/>
</dbReference>
<evidence type="ECO:0000256" key="4">
    <source>
        <dbReference type="ARBA" id="ARBA00022741"/>
    </source>
</evidence>
<comment type="catalytic activity">
    <reaction evidence="5">
        <text>a 2'-deoxyribonucleoside 5'-diphosphate + [thioredoxin]-disulfide + H2O = a ribonucleoside 5'-diphosphate + [thioredoxin]-dithiol</text>
        <dbReference type="Rhea" id="RHEA:23252"/>
        <dbReference type="Rhea" id="RHEA-COMP:10698"/>
        <dbReference type="Rhea" id="RHEA-COMP:10700"/>
        <dbReference type="ChEBI" id="CHEBI:15377"/>
        <dbReference type="ChEBI" id="CHEBI:29950"/>
        <dbReference type="ChEBI" id="CHEBI:50058"/>
        <dbReference type="ChEBI" id="CHEBI:57930"/>
        <dbReference type="ChEBI" id="CHEBI:73316"/>
        <dbReference type="EC" id="1.17.4.1"/>
    </reaction>
</comment>
<sequence length="146" mass="16708">MTPPRYPLPDTRQSLTHSFDICLDTGEKKSFYVTCGMYNDGRLGEIFIEHGMEGSFLGRSLDNLAMAMSIGLQYGVPLEVYTAKLRGQRVEPSGIVEKTPEGLLDHLREMGIMGERPYYICPSVFDYLARWLEYRFPEGKRREEDG</sequence>
<comment type="similarity">
    <text evidence="1">Belongs to the ribonucleoside diphosphate reductase class-2 family.</text>
</comment>
<gene>
    <name evidence="7" type="ORF">TM448B01619_0007</name>
</gene>
<feature type="domain" description="TSCPD" evidence="6">
    <location>
        <begin position="24"/>
        <end position="133"/>
    </location>
</feature>
<name>A0A6M3XNV0_9ZZZZ</name>
<protein>
    <recommendedName>
        <fullName evidence="2">ribonucleoside-diphosphate reductase</fullName>
        <ecNumber evidence="2">1.17.4.1</ecNumber>
    </recommendedName>
</protein>
<evidence type="ECO:0000256" key="2">
    <source>
        <dbReference type="ARBA" id="ARBA00012274"/>
    </source>
</evidence>
<dbReference type="AlphaFoldDB" id="A0A6M3XNV0"/>
<evidence type="ECO:0000256" key="5">
    <source>
        <dbReference type="ARBA" id="ARBA00047754"/>
    </source>
</evidence>
<dbReference type="InterPro" id="IPR024434">
    <property type="entry name" value="TSCPD_dom"/>
</dbReference>
<dbReference type="EC" id="1.17.4.1" evidence="2"/>
<organism evidence="7">
    <name type="scientific">viral metagenome</name>
    <dbReference type="NCBI Taxonomy" id="1070528"/>
    <lineage>
        <taxon>unclassified sequences</taxon>
        <taxon>metagenomes</taxon>
        <taxon>organismal metagenomes</taxon>
    </lineage>
</organism>
<dbReference type="GO" id="GO:0000166">
    <property type="term" value="F:nucleotide binding"/>
    <property type="evidence" value="ECO:0007669"/>
    <property type="project" value="UniProtKB-KW"/>
</dbReference>
<accession>A0A6M3XNV0</accession>
<dbReference type="EMBL" id="MT144796">
    <property type="protein sequence ID" value="QJH99548.1"/>
    <property type="molecule type" value="Genomic_DNA"/>
</dbReference>
<dbReference type="GO" id="GO:0004748">
    <property type="term" value="F:ribonucleoside-diphosphate reductase activity, thioredoxin disulfide as acceptor"/>
    <property type="evidence" value="ECO:0007669"/>
    <property type="project" value="UniProtKB-EC"/>
</dbReference>
<dbReference type="GO" id="GO:0071897">
    <property type="term" value="P:DNA biosynthetic process"/>
    <property type="evidence" value="ECO:0007669"/>
    <property type="project" value="UniProtKB-KW"/>
</dbReference>